<gene>
    <name evidence="1" type="ORF">METZ01_LOCUS504333</name>
</gene>
<proteinExistence type="predicted"/>
<name>A0A383E4G1_9ZZZZ</name>
<dbReference type="EMBL" id="UINC01222614">
    <property type="protein sequence ID" value="SVE51479.1"/>
    <property type="molecule type" value="Genomic_DNA"/>
</dbReference>
<feature type="non-terminal residue" evidence="1">
    <location>
        <position position="1"/>
    </location>
</feature>
<sequence length="81" mass="9211">MSDENHQTTNSGKGTELVAEGLLDNFEKNRELIKQCLMSYIERTDDQLLETGANLEVLKGNHKEKYIAAKGTPDLSQHRMY</sequence>
<protein>
    <submittedName>
        <fullName evidence="1">Uncharacterized protein</fullName>
    </submittedName>
</protein>
<feature type="non-terminal residue" evidence="1">
    <location>
        <position position="81"/>
    </location>
</feature>
<evidence type="ECO:0000313" key="1">
    <source>
        <dbReference type="EMBL" id="SVE51479.1"/>
    </source>
</evidence>
<accession>A0A383E4G1</accession>
<reference evidence="1" key="1">
    <citation type="submission" date="2018-05" db="EMBL/GenBank/DDBJ databases">
        <authorList>
            <person name="Lanie J.A."/>
            <person name="Ng W.-L."/>
            <person name="Kazmierczak K.M."/>
            <person name="Andrzejewski T.M."/>
            <person name="Davidsen T.M."/>
            <person name="Wayne K.J."/>
            <person name="Tettelin H."/>
            <person name="Glass J.I."/>
            <person name="Rusch D."/>
            <person name="Podicherti R."/>
            <person name="Tsui H.-C.T."/>
            <person name="Winkler M.E."/>
        </authorList>
    </citation>
    <scope>NUCLEOTIDE SEQUENCE</scope>
</reference>
<organism evidence="1">
    <name type="scientific">marine metagenome</name>
    <dbReference type="NCBI Taxonomy" id="408172"/>
    <lineage>
        <taxon>unclassified sequences</taxon>
        <taxon>metagenomes</taxon>
        <taxon>ecological metagenomes</taxon>
    </lineage>
</organism>
<dbReference type="AlphaFoldDB" id="A0A383E4G1"/>